<reference evidence="3 4" key="1">
    <citation type="submission" date="2023-10" db="EMBL/GenBank/DDBJ databases">
        <title>Chromosome-scale genome assembly provides insights into flower coloration mechanisms of Canna indica.</title>
        <authorList>
            <person name="Li C."/>
        </authorList>
    </citation>
    <scope>NUCLEOTIDE SEQUENCE [LARGE SCALE GENOMIC DNA]</scope>
    <source>
        <tissue evidence="3">Flower</tissue>
    </source>
</reference>
<keyword evidence="4" id="KW-1185">Reference proteome</keyword>
<accession>A0AAQ3KNT2</accession>
<evidence type="ECO:0000313" key="3">
    <source>
        <dbReference type="EMBL" id="WOL10298.1"/>
    </source>
</evidence>
<feature type="coiled-coil region" evidence="1">
    <location>
        <begin position="143"/>
        <end position="170"/>
    </location>
</feature>
<evidence type="ECO:0000256" key="2">
    <source>
        <dbReference type="SAM" id="MobiDB-lite"/>
    </source>
</evidence>
<keyword evidence="1" id="KW-0175">Coiled coil</keyword>
<proteinExistence type="predicted"/>
<organism evidence="3 4">
    <name type="scientific">Canna indica</name>
    <name type="common">Indian-shot</name>
    <dbReference type="NCBI Taxonomy" id="4628"/>
    <lineage>
        <taxon>Eukaryota</taxon>
        <taxon>Viridiplantae</taxon>
        <taxon>Streptophyta</taxon>
        <taxon>Embryophyta</taxon>
        <taxon>Tracheophyta</taxon>
        <taxon>Spermatophyta</taxon>
        <taxon>Magnoliopsida</taxon>
        <taxon>Liliopsida</taxon>
        <taxon>Zingiberales</taxon>
        <taxon>Cannaceae</taxon>
        <taxon>Canna</taxon>
    </lineage>
</organism>
<gene>
    <name evidence="3" type="ORF">Cni_G19053</name>
</gene>
<dbReference type="AlphaFoldDB" id="A0AAQ3KNT2"/>
<feature type="region of interest" description="Disordered" evidence="2">
    <location>
        <begin position="1"/>
        <end position="21"/>
    </location>
</feature>
<dbReference type="Proteomes" id="UP001327560">
    <property type="component" value="Chromosome 6"/>
</dbReference>
<dbReference type="EMBL" id="CP136895">
    <property type="protein sequence ID" value="WOL10298.1"/>
    <property type="molecule type" value="Genomic_DNA"/>
</dbReference>
<name>A0AAQ3KNT2_9LILI</name>
<evidence type="ECO:0000313" key="4">
    <source>
        <dbReference type="Proteomes" id="UP001327560"/>
    </source>
</evidence>
<evidence type="ECO:0000256" key="1">
    <source>
        <dbReference type="SAM" id="Coils"/>
    </source>
</evidence>
<sequence length="209" mass="24585">MEKGKKPMEAQSPARSKPISAAADIKKPGTWPALFREASYWSIPKVNIRAEARIKVIHESSSDEVFIEDDLMESTRLNWTNCLYVGNDKSFRYPKRRFIFEHYWFEYQEVEEIIKNNWMSSNLQTCNMLEVSLKLRTLGKELNDWAKQSIGQLEKELEIAKLELIKLDRLDEAGQCNDLDICKMRSLSNKIMALKRQVHIKWWSKARSR</sequence>
<protein>
    <submittedName>
        <fullName evidence="3">Uncharacterized protein</fullName>
    </submittedName>
</protein>